<gene>
    <name evidence="3" type="ORF">ACFQ00_09790</name>
</gene>
<evidence type="ECO:0000259" key="2">
    <source>
        <dbReference type="SMART" id="SM00912"/>
    </source>
</evidence>
<protein>
    <submittedName>
        <fullName evidence="3">YDG domain-containing protein</fullName>
    </submittedName>
</protein>
<dbReference type="SMART" id="SM00912">
    <property type="entry name" value="Haemagg_act"/>
    <property type="match status" value="1"/>
</dbReference>
<dbReference type="NCBIfam" id="TIGR01901">
    <property type="entry name" value="adhes_NPXG"/>
    <property type="match status" value="1"/>
</dbReference>
<evidence type="ECO:0000256" key="1">
    <source>
        <dbReference type="SAM" id="SignalP"/>
    </source>
</evidence>
<feature type="chain" id="PRO_5047541022" evidence="1">
    <location>
        <begin position="31"/>
        <end position="4983"/>
    </location>
</feature>
<dbReference type="PROSITE" id="PS51470">
    <property type="entry name" value="FG_GAP"/>
    <property type="match status" value="1"/>
</dbReference>
<proteinExistence type="predicted"/>
<dbReference type="InterPro" id="IPR013519">
    <property type="entry name" value="Int_alpha_beta-p"/>
</dbReference>
<dbReference type="SUPFAM" id="SSF51126">
    <property type="entry name" value="Pectin lyase-like"/>
    <property type="match status" value="1"/>
</dbReference>
<dbReference type="EMBL" id="JBHTIK010000005">
    <property type="protein sequence ID" value="MFD0848612.1"/>
    <property type="molecule type" value="Genomic_DNA"/>
</dbReference>
<organism evidence="3 4">
    <name type="scientific">Sphingosinicella xenopeptidilytica</name>
    <dbReference type="NCBI Taxonomy" id="364098"/>
    <lineage>
        <taxon>Bacteria</taxon>
        <taxon>Pseudomonadati</taxon>
        <taxon>Pseudomonadota</taxon>
        <taxon>Alphaproteobacteria</taxon>
        <taxon>Sphingomonadales</taxon>
        <taxon>Sphingosinicellaceae</taxon>
        <taxon>Sphingosinicella</taxon>
    </lineage>
</organism>
<keyword evidence="4" id="KW-1185">Reference proteome</keyword>
<dbReference type="InterPro" id="IPR008638">
    <property type="entry name" value="FhaB/CdiA-like_TPS"/>
</dbReference>
<evidence type="ECO:0000313" key="4">
    <source>
        <dbReference type="Proteomes" id="UP001597124"/>
    </source>
</evidence>
<dbReference type="Pfam" id="PF18676">
    <property type="entry name" value="MBG_2"/>
    <property type="match status" value="1"/>
</dbReference>
<name>A0ABW3C522_SPHXN</name>
<dbReference type="Gene3D" id="2.160.20.10">
    <property type="entry name" value="Single-stranded right-handed beta-helix, Pectin lyase-like"/>
    <property type="match status" value="2"/>
</dbReference>
<feature type="domain" description="Filamentous haemagglutinin FhaB/tRNA nuclease CdiA-like TPS" evidence="2">
    <location>
        <begin position="28"/>
        <end position="141"/>
    </location>
</feature>
<dbReference type="Pfam" id="PF18657">
    <property type="entry name" value="YDG"/>
    <property type="match status" value="12"/>
</dbReference>
<comment type="caution">
    <text evidence="3">The sequence shown here is derived from an EMBL/GenBank/DDBJ whole genome shotgun (WGS) entry which is preliminary data.</text>
</comment>
<dbReference type="SMART" id="SM00191">
    <property type="entry name" value="Int_alpha"/>
    <property type="match status" value="12"/>
</dbReference>
<dbReference type="InterPro" id="IPR041286">
    <property type="entry name" value="MBG_2"/>
</dbReference>
<dbReference type="InterPro" id="IPR011050">
    <property type="entry name" value="Pectin_lyase_fold/virulence"/>
</dbReference>
<accession>A0ABW3C522</accession>
<keyword evidence="1" id="KW-0732">Signal</keyword>
<dbReference type="RefSeq" id="WP_381489662.1">
    <property type="nucleotide sequence ID" value="NZ_JBHTIK010000005.1"/>
</dbReference>
<dbReference type="PANTHER" id="PTHR36220:SF1">
    <property type="entry name" value="GAMMA TUBULIN COMPLEX COMPONENT C-TERMINAL DOMAIN-CONTAINING PROTEIN"/>
    <property type="match status" value="1"/>
</dbReference>
<sequence length="4983" mass="485841">MAPRSVFDKRRIILAGTSLAALALAGAAHAGPSGGTVNAGNASIAGDGTGHVTVTQTSDRAILDWNSFSIGTGESTRFIQPGSTSVAVNRVTGADPSSILGSLTANGRVVLINRNGIAFGKDATVDVGGLVATTADIDRQAFMATGSLNFSGGSLPGASIVNEGRITVRDAGLAALVAPSVRNSGTIIANLGRVALGASTAFTVDFYGDGLVSFAPDGIVAATIGDGGTALVDNSGVIEASGGKVLLSAATARDVVNASVNVSGVVRADGISRKGGSIVLSGSGSVTATGRLSADSEKQGGGAIAISGSSVSLGGLISASGTDGGAITVEADGLLSLAENIATTGRLGDGGTIRLDAGRIIETATSRNDASGAVNGGAIRVVTEGGLATSGTYAADGVYGRGGRIDLSGASVSLLSTHLSARGRLAGGLVRIGGAFQGGKTPDAAQAYHSTFLGRWGSLEALPSADTLFVGNATAIDVSSSRGDGGTAVFWSDTRTTFLGAVDARGGRGGSVEISSAGDLRQAALDRVFTGAGGHLLLDPKNIVIGTVDDVESWQYAAILGAVYANDSNPDTFADAIGASIDTSDAFGVSVAMNAAGDRMAIGASGDDGAGNVVLNMGAVYLFSFADSSFSGGTLKGIIGKGYTGGGNIDVGLSGADAFGTSVALNAAGDRLAVGAVGDDGFGESTSAAGAVYLFTFADSNFSGGTHVGTIGKDYAGAGDFNLAPLETDDSFGRSVSLNAAGNRLAVGTWTDNGFANGAADSGAVYLLSFADTAFGGASHAGTIGNGYIGAGDVSLSGVAAGDLLGVSVALNATGDRLAIGAAGDDGAGNAADASGAIHLISFTDTNFSGGTLSGTVGKGYVGGGDTNISALGAGDSFGYSVALNAAGNRLAAGALGDAGNGDTTAGAGAVYLLSFSDGNFSGGAQTAIVGKGYTGGKNIGIPEIEGSDAFGFSVALNGVGDRLAIGTYGDDGGNNASTGAGAVYLLGFSDGNFSNGAVRGVLGRDSWHTGDIDIPALDSGDSFGVSVALNGVGDRMAVGAWADSGFGNVTSGSGAVYLFSFDDANFSGGTLSGIIGKGYTGGKNVDMPGLEMNDWFGSGVALNDSGDRLAVGALGDDGGSTTNTGAVYLFTFSDDDFSDGTHVATVGKGYGVDVSGLAMNDQFGISVALNAAGDRLAVGAIGDKGANDDLTSAGAAYLIRFNDSNFTGGAVAGVIGADYAGTNDIDVTQLGASDQFGVSVALNGAGDRLAVGAIGDGGSGDVASASGAVHLFSFTDDDFTGGSHTGTIGKGYTGGANVNVGALEAADQFGRGISLNDAGDRLAVGAFGDGGNANSAAGSGAVYLLSFTDGNFSGGSLTTTLGKNYSGSDKINVISLDNSDQFGVSVALNGAGDRLAVGATGDGGASNRTAVSGAVYLFRFEDTNFYGGNLVGMVGDGYVRTHDIALNAAPDTGEQFGMAVALNGAGDRLAVGAYADNGAGNAAAASGAVYLFSFSDDQYSDGALEAIVGKGYVGGKNVNVAQLDAADGFGFSVSLNDDGDRMAVGAWADAGLGNTTGGAGAVYLFSFSDDSFADGAHVGTIGKGYTGTGNIDLTPLAAADRFGTSVALNAAGDRLAAGAYLDDGVSGGANDDYGAVYLFRFTDTDFGGGTHSGTIGKGYVGVGDVNVASLDTSDFFGVSAALNGAGDRLAAGATGDNGSGNSTTDAGAVHLFTFTNGDFGGGALAGTIGKGYSGGKSRDLAALEASDQFGRSVALNGDGDYLVAGANYDDGAGNAVENAGALYLLTFSDTSFTGGVHKGTIGSGYAGTFDTSLTLGTGDNLGVSAALSANGFRLAAGANGDDGASNSISNSGAVYLFTTDLAAAGGLSYADDPDATVNISATSLAALLAAGTNLTLQASNDITVSAAVTVNNALGDGGDLTLQAGRSVLLNASITTDNGDLTLIANDTLANGVVDAHRDSGAAAITMGVGTAIAAGTGTVTIDLRNGAGKTNAAAGDITLRAITAGALTVTSAATAGDILLNGNITTGGAQDYTSERDIKLAASTTLTVTGAATLSMDAARQVSLTTGAKVENTYAGGLTPFAAIDITANRRATADAGTLSGIDLSGAIIRTAAGAAGSIALSARGGAADGRGINMLGGSTIESLGSGAITLHGTSGTGSGGTTYGVFLHQSSQIVGTNGDIEITGEAVGSGVAPGLYVFSGSQVRTTGTGDIALIGSAVAGGQGVWIASSSAGVHTISGDISITATSGDGGQPDFTIGSGGTLGSANTNDITINADTIGFTGTVSGNGILTIQSRTDGRTIGLGSGAGDLAIDAASLANIQNGFSEIVIGNADAGAITVGSGLSAFVDNLRLQSAGALAIDGTLSTGSNRLTLDVAGGGTQSAALTAGQLLLLGTASNYTFNHAGNTIGTLAASIGSGSISLTNGSGTSFSVGAIGSTEGIAAACIALVSSPTNGDITFTRGVTTTGAQSYNSARDIKVSTGNVTLSASGEVPITLTAARQIVLSGTSRIENTNTTATGKFDAIILNANLADSAAEANLHGIYGDNTKIMASGYGNIKLAGRGIASSNNAQTARAGITFSGSTIQSEHGDLSVTGHGGGGTADRAMSGVVLQWGSKFATVGGGNIDIKAYGSDAEGASSAAAFDLNTGIVEATGSGSLTILGDGGDGNGLHGVRLNTVSRFQTASGAISITGLGGNGSTAAHGVNITGGTVSSGGELTIDGTGGDETGHGIAIQGPVSALGSASISMTGHASGTSSNNSGILVTTGGSITSATGDITLTATADGTAGNFPALYVLGGATTAIQSTAGGDITLQGTRRNGIGEGVWIGSGGGRVQTTSGDISITGVTENSTGSNSYDGARIAASGQVSTSAGGDILLTGTAAGSGNDVGLFGTGVLGVTATGDITITGDTIGIAVTSSVAGSGVLTIQTRTAGRTIGIGTGAGGDLTLSASALGRLQNGFSEIVIGNSTAGAISVGTGLSAFTDNLRLVGSQTLAVDGVLNTGGNRLTLDIAGATTQSAGITATQLLLLNDTGAYTLTNTGNDIGTLAADTDVIELTHGGAGALTIGAIGPVSGITATRVSLTATQATSSLNFNQDVTTSGAQTYSATLGNITVNSGADLLVTGKATLALTAGARILLSGGTLANSYTADSDAFEAITLKANEAGTGTGSGDAAIKLAGGAGISTAAGGGGNISLLGKGGASISHGIFVDGSTIESLGAGTLTLTGTGGTAASGTNIGIYLKGTATDVVSNSGAMLISGTGGASTGPQNYGVHIHDGATIASTGTGDDAAAIEIIGAAGGTGSGATNIGVYVADTGAAITSIDGDISVTGTGAVASTSNNNIGVRLINDARIESTGTTANAAKITVIGNAGGTGALSANNQGVSLQGAAATITSAFGDIAITGTGSETAGSANNHGIHILEGAHIASTGTTPGAAKITLSGQGGGDAASATTNTNIGIYLSSPNTYIESIVGDITMTGTGGAGSDGVDAHHYGIQLGLGTQVRSTGSDANAADIIVSGTGGSGTGNKRNGVYLNAVEALKSDAGNISITARGGVSAGGTGNDGLYVSGVGTKVQSGSGTIVVDAAKGGGTGKDLNNLTGSTAVQSTTGRWIIYLTHPDNSTLNNLASGNLPIWGKTQLTLTPGSVGSGNRYVFANQPTLTVSTSFSDSKTYGTEYTFPTPTRGINYSISGIVSASSYQSVWTQETLSDLGISGVPEFSSSGAAAAANVAGSPYAISIANGTLASSAGYAFGTPSSTGTLTVTPKTLTITGVTAAGKDYDGDDDADLSGGALDGVVGSDDVEFTAGAGAFASKNVGTWVVTATGYTLSGSDAANYELTQPTIANATISAKVLTLTGVTAAGKDYDGDADADLSGGSLVGIVGSEDVEFSGGSGTFASKNVGTWTITATGYALTGDDADNYTLTQPTIANAAISAKALTLTGVTAAGKDYDGDADADLSGGSLVGIVGSEDVEFAEGSGLFSSKNVGTWSVTASGYMLTGDDAGNYTLTQPAVATATISAKALTLSGVTAAGKDYDGDTDADLSGGALFGVVGSEDVSFVSGSGVFGSRNAGTWSVTATGYALSGDDAGNYTLTQPTVANATIVPKAITLSGVSAAGKEYDGNSNADLSGGMLVGTVGSDDVSFASGSGVFASRNAGTWNVTASGYTLTGDDAGNYTLTQPAVTDATITAKSLSLSGVIAAGKTYDGVADAVLSGGALVGTVSGDDVAFSAGSGLFASKNAGTWSVAASGYTLIGADAGNYTLTQPTIANATISPRTLNAGVTADGKIYDGTRDAALTFSTGDIVTGDSVTFAYDAQFADKVAGTGKAVSLTGSVTLTGTDAANYTLALDPGDVSALAADITARTLTVSGVGALDKIYDGGTSAGLSFATADILSGDTVTFDYTANFADKNAGVGKGVTASDVSLSGADGGNYVLVLDGALLAELTADIDRKTLTLDTAAAVDKTYDGNRNVTLDFTTGDLVAGDDIGFLYEALAADGNAGTGKAVTVTGDTMSLSGADADNYDIGFDPALLSGLAIDIAARTLNITAVAALDKVYDGTTTAALTITATGLVGGDDAAFGYDARFADKNVGAGKPVTVVDGISLSGADADNYVVVLDPALLGSLSADITAKTLSITDVLALAKTYNGSRDADLAFVTDDIVSGDTVGFGYEALFGDKNAGAGKAIGVTGGAVVLTGADAGNYALSLDAALLLGLSADIARKTLTVTDIAAVGKTYDGTRNVPLDFTTADILSGDNVAFDYEALAADRNAGNGKSVTVGGVSLSGEDAGNYDLALDDGLLGGLTTNVSAKALTVVVDDQSRARFQPNPTFTYHLVGLAEGDNASVVSGVTFFTAAVGDSLVGHYAIEASGGFASNYVLAYTPGTLTVTGHLIAPYDQDRIQHVPGSLSGSDGFGGLVSIAPAPTLHMLSGYADMGVGEAAAPDGRGPFCSDPGNRTRGQRLLPYLQLNMSGRTLYCLGSPSRFAQ</sequence>
<evidence type="ECO:0000313" key="3">
    <source>
        <dbReference type="EMBL" id="MFD0848612.1"/>
    </source>
</evidence>
<dbReference type="InterPro" id="IPR012334">
    <property type="entry name" value="Pectin_lyas_fold"/>
</dbReference>
<reference evidence="4" key="1">
    <citation type="journal article" date="2019" name="Int. J. Syst. Evol. Microbiol.">
        <title>The Global Catalogue of Microorganisms (GCM) 10K type strain sequencing project: providing services to taxonomists for standard genome sequencing and annotation.</title>
        <authorList>
            <consortium name="The Broad Institute Genomics Platform"/>
            <consortium name="The Broad Institute Genome Sequencing Center for Infectious Disease"/>
            <person name="Wu L."/>
            <person name="Ma J."/>
        </authorList>
    </citation>
    <scope>NUCLEOTIDE SEQUENCE [LARGE SCALE GENOMIC DNA]</scope>
    <source>
        <strain evidence="4">CCUG 52537</strain>
    </source>
</reference>
<dbReference type="PANTHER" id="PTHR36220">
    <property type="entry name" value="UNNAMED PRODUCT"/>
    <property type="match status" value="1"/>
</dbReference>
<feature type="signal peptide" evidence="1">
    <location>
        <begin position="1"/>
        <end position="30"/>
    </location>
</feature>
<dbReference type="Proteomes" id="UP001597124">
    <property type="component" value="Unassembled WGS sequence"/>
</dbReference>
<dbReference type="InterPro" id="IPR013517">
    <property type="entry name" value="FG-GAP"/>
</dbReference>
<dbReference type="Pfam" id="PF14312">
    <property type="entry name" value="FG-GAP_2"/>
    <property type="match status" value="2"/>
</dbReference>
<dbReference type="InterPro" id="IPR041248">
    <property type="entry name" value="YDG"/>
</dbReference>